<feature type="signal peptide" evidence="2">
    <location>
        <begin position="1"/>
        <end position="27"/>
    </location>
</feature>
<feature type="chain" id="PRO_5023885692" description="YusW-like protein" evidence="2">
    <location>
        <begin position="28"/>
        <end position="180"/>
    </location>
</feature>
<dbReference type="RefSeq" id="WP_151698998.1">
    <property type="nucleotide sequence ID" value="NZ_CP031223.1"/>
</dbReference>
<dbReference type="Pfam" id="PF14039">
    <property type="entry name" value="YusW"/>
    <property type="match status" value="1"/>
</dbReference>
<keyword evidence="2" id="KW-0732">Signal</keyword>
<feature type="region of interest" description="Disordered" evidence="1">
    <location>
        <begin position="25"/>
        <end position="70"/>
    </location>
</feature>
<sequence length="180" mass="19706">MRKTTSLAGTMLATALLLGACGSNPNADNNGTENTSTTTDSGMTNGTDTSDSTTTGSGSSVTLGDDGTSMKQNMDELDYAEFELEVDYGKNKEYELEIEQDNGIVEAKLEDELNNVNLKGQEAFDEIYPRLKKLTISKDTSKEDAIQQALDVFDLEKDYVKFDMEITFQDNTKASFEDGK</sequence>
<accession>A0A5J6SK49</accession>
<organism evidence="3 4">
    <name type="scientific">Psychrobacillus glaciei</name>
    <dbReference type="NCBI Taxonomy" id="2283160"/>
    <lineage>
        <taxon>Bacteria</taxon>
        <taxon>Bacillati</taxon>
        <taxon>Bacillota</taxon>
        <taxon>Bacilli</taxon>
        <taxon>Bacillales</taxon>
        <taxon>Bacillaceae</taxon>
        <taxon>Psychrobacillus</taxon>
    </lineage>
</organism>
<evidence type="ECO:0000256" key="2">
    <source>
        <dbReference type="SAM" id="SignalP"/>
    </source>
</evidence>
<evidence type="ECO:0000256" key="1">
    <source>
        <dbReference type="SAM" id="MobiDB-lite"/>
    </source>
</evidence>
<proteinExistence type="predicted"/>
<protein>
    <recommendedName>
        <fullName evidence="5">YusW-like protein</fullName>
    </recommendedName>
</protein>
<dbReference type="InterPro" id="IPR025623">
    <property type="entry name" value="YusW"/>
</dbReference>
<dbReference type="AlphaFoldDB" id="A0A5J6SK49"/>
<dbReference type="KEGG" id="psyo:PB01_04035"/>
<dbReference type="OrthoDB" id="2452750at2"/>
<gene>
    <name evidence="3" type="ORF">PB01_04035</name>
</gene>
<dbReference type="Proteomes" id="UP000325517">
    <property type="component" value="Chromosome"/>
</dbReference>
<dbReference type="PROSITE" id="PS51257">
    <property type="entry name" value="PROKAR_LIPOPROTEIN"/>
    <property type="match status" value="1"/>
</dbReference>
<dbReference type="EMBL" id="CP031223">
    <property type="protein sequence ID" value="QFF98052.1"/>
    <property type="molecule type" value="Genomic_DNA"/>
</dbReference>
<keyword evidence="4" id="KW-1185">Reference proteome</keyword>
<evidence type="ECO:0000313" key="3">
    <source>
        <dbReference type="EMBL" id="QFF98052.1"/>
    </source>
</evidence>
<reference evidence="3 4" key="1">
    <citation type="submission" date="2018-07" db="EMBL/GenBank/DDBJ databases">
        <title>Complete genome sequence of Psychrobacillus sp. PB01, isolated from iceberg, and comparative genome analysis of Psychrobacillus strains.</title>
        <authorList>
            <person name="Lee P.C."/>
        </authorList>
    </citation>
    <scope>NUCLEOTIDE SEQUENCE [LARGE SCALE GENOMIC DNA]</scope>
    <source>
        <strain evidence="3 4">PB01</strain>
    </source>
</reference>
<name>A0A5J6SK49_9BACI</name>
<evidence type="ECO:0008006" key="5">
    <source>
        <dbReference type="Google" id="ProtNLM"/>
    </source>
</evidence>
<evidence type="ECO:0000313" key="4">
    <source>
        <dbReference type="Proteomes" id="UP000325517"/>
    </source>
</evidence>
<feature type="compositionally biased region" description="Low complexity" evidence="1">
    <location>
        <begin position="28"/>
        <end position="69"/>
    </location>
</feature>